<evidence type="ECO:0000313" key="2">
    <source>
        <dbReference type="EMBL" id="KAG8469520.1"/>
    </source>
</evidence>
<dbReference type="Proteomes" id="UP000751190">
    <property type="component" value="Unassembled WGS sequence"/>
</dbReference>
<feature type="compositionally biased region" description="Basic residues" evidence="1">
    <location>
        <begin position="27"/>
        <end position="37"/>
    </location>
</feature>
<comment type="caution">
    <text evidence="2">The sequence shown here is derived from an EMBL/GenBank/DDBJ whole genome shotgun (WGS) entry which is preliminary data.</text>
</comment>
<evidence type="ECO:0000313" key="3">
    <source>
        <dbReference type="Proteomes" id="UP000751190"/>
    </source>
</evidence>
<reference evidence="2" key="1">
    <citation type="submission" date="2021-05" db="EMBL/GenBank/DDBJ databases">
        <title>The genome of the haptophyte Pavlova lutheri (Diacronema luteri, Pavlovales) - a model for lipid biosynthesis in eukaryotic algae.</title>
        <authorList>
            <person name="Hulatt C.J."/>
            <person name="Posewitz M.C."/>
        </authorList>
    </citation>
    <scope>NUCLEOTIDE SEQUENCE</scope>
    <source>
        <strain evidence="2">NIVA-4/92</strain>
    </source>
</reference>
<organism evidence="2 3">
    <name type="scientific">Diacronema lutheri</name>
    <name type="common">Unicellular marine alga</name>
    <name type="synonym">Monochrysis lutheri</name>
    <dbReference type="NCBI Taxonomy" id="2081491"/>
    <lineage>
        <taxon>Eukaryota</taxon>
        <taxon>Haptista</taxon>
        <taxon>Haptophyta</taxon>
        <taxon>Pavlovophyceae</taxon>
        <taxon>Pavlovales</taxon>
        <taxon>Pavlovaceae</taxon>
        <taxon>Diacronema</taxon>
    </lineage>
</organism>
<dbReference type="EMBL" id="JAGTXO010000002">
    <property type="protein sequence ID" value="KAG8469520.1"/>
    <property type="molecule type" value="Genomic_DNA"/>
</dbReference>
<proteinExistence type="predicted"/>
<accession>A0A8J6CGV2</accession>
<gene>
    <name evidence="2" type="ORF">KFE25_005975</name>
</gene>
<name>A0A8J6CGV2_DIALT</name>
<dbReference type="AlphaFoldDB" id="A0A8J6CGV2"/>
<feature type="region of interest" description="Disordered" evidence="1">
    <location>
        <begin position="15"/>
        <end position="59"/>
    </location>
</feature>
<keyword evidence="3" id="KW-1185">Reference proteome</keyword>
<protein>
    <submittedName>
        <fullName evidence="2">Uncharacterized protein</fullName>
    </submittedName>
</protein>
<evidence type="ECO:0000256" key="1">
    <source>
        <dbReference type="SAM" id="MobiDB-lite"/>
    </source>
</evidence>
<sequence>MENQDAEKAFLEQLERKRTEMMSQVRSKARSPARKRPPVLALAQNSSMGDRSPSYAQPVPIVDKGEQDQQELEMQWARSSALRVLQGGSSVENSSAISSVLPLRKVEDGFGRISMPGGTDPSFQRVLNHRIRKGTGLRVGLVLSCDGWGTKSDTLS</sequence>